<sequence length="361" mass="40033">MSNGESRCGWILDHSGTLKQIHAMKVEILTAHCRNAGSDAKFDFWFYDGDIVAGKVHFNSGVQLLGPFSVDGDGDKMEKGHYDEACMENPGGHHHNIAQNMKVLIIKKSNNGFLNSIADGWKPGFVEALWSDGKGHTYATKFEFTTDSDKGWITSNDYYVANDVGHLFRLKGTADMEIHDIISSDTIGGINCVHVRTSSCQNAGTNARLDFWFCDGEIGRGRVHFNTRSEPLGPFTIGGHDGDKLERGQGDLVSTNSAGGHLYSISENMKLLIIKKADTGFFDSFADAWKPESVEVFWRDRFGNNFDKTFGFPYDCNKGWIASNDFYVADHLGHLYRMVGTENLGITDVVNHRVPGDIEIA</sequence>
<reference evidence="1" key="1">
    <citation type="submission" date="2023-06" db="EMBL/GenBank/DDBJ databases">
        <title>Genomic analysis of the entomopathogenic nematode Steinernema hermaphroditum.</title>
        <authorList>
            <person name="Schwarz E.M."/>
            <person name="Heppert J.K."/>
            <person name="Baniya A."/>
            <person name="Schwartz H.T."/>
            <person name="Tan C.-H."/>
            <person name="Antoshechkin I."/>
            <person name="Sternberg P.W."/>
            <person name="Goodrich-Blair H."/>
            <person name="Dillman A.R."/>
        </authorList>
    </citation>
    <scope>NUCLEOTIDE SEQUENCE</scope>
    <source>
        <strain evidence="1">PS9179</strain>
        <tissue evidence="1">Whole animal</tissue>
    </source>
</reference>
<evidence type="ECO:0000313" key="2">
    <source>
        <dbReference type="Proteomes" id="UP001175271"/>
    </source>
</evidence>
<accession>A0AA39M423</accession>
<evidence type="ECO:0000313" key="1">
    <source>
        <dbReference type="EMBL" id="KAK0419973.1"/>
    </source>
</evidence>
<keyword evidence="2" id="KW-1185">Reference proteome</keyword>
<gene>
    <name evidence="1" type="ORF">QR680_014434</name>
</gene>
<organism evidence="1 2">
    <name type="scientific">Steinernema hermaphroditum</name>
    <dbReference type="NCBI Taxonomy" id="289476"/>
    <lineage>
        <taxon>Eukaryota</taxon>
        <taxon>Metazoa</taxon>
        <taxon>Ecdysozoa</taxon>
        <taxon>Nematoda</taxon>
        <taxon>Chromadorea</taxon>
        <taxon>Rhabditida</taxon>
        <taxon>Tylenchina</taxon>
        <taxon>Panagrolaimomorpha</taxon>
        <taxon>Strongyloidoidea</taxon>
        <taxon>Steinernematidae</taxon>
        <taxon>Steinernema</taxon>
    </lineage>
</organism>
<name>A0AA39M423_9BILA</name>
<dbReference type="EMBL" id="JAUCMV010000002">
    <property type="protein sequence ID" value="KAK0419973.1"/>
    <property type="molecule type" value="Genomic_DNA"/>
</dbReference>
<dbReference type="Proteomes" id="UP001175271">
    <property type="component" value="Unassembled WGS sequence"/>
</dbReference>
<proteinExistence type="predicted"/>
<dbReference type="AlphaFoldDB" id="A0AA39M423"/>
<protein>
    <submittedName>
        <fullName evidence="1">Uncharacterized protein</fullName>
    </submittedName>
</protein>
<comment type="caution">
    <text evidence="1">The sequence shown here is derived from an EMBL/GenBank/DDBJ whole genome shotgun (WGS) entry which is preliminary data.</text>
</comment>